<keyword evidence="2" id="KW-1185">Reference proteome</keyword>
<gene>
    <name evidence="1" type="ORF">PG994_014887</name>
</gene>
<protein>
    <submittedName>
        <fullName evidence="1">Uncharacterized protein</fullName>
    </submittedName>
</protein>
<comment type="caution">
    <text evidence="1">The sequence shown here is derived from an EMBL/GenBank/DDBJ whole genome shotgun (WGS) entry which is preliminary data.</text>
</comment>
<dbReference type="Proteomes" id="UP001480595">
    <property type="component" value="Unassembled WGS sequence"/>
</dbReference>
<dbReference type="EMBL" id="JAQQWL010000016">
    <property type="protein sequence ID" value="KAK8038120.1"/>
    <property type="molecule type" value="Genomic_DNA"/>
</dbReference>
<accession>A0ABR1SWQ6</accession>
<evidence type="ECO:0000313" key="1">
    <source>
        <dbReference type="EMBL" id="KAK8038120.1"/>
    </source>
</evidence>
<name>A0ABR1SWQ6_9PEZI</name>
<dbReference type="GeneID" id="92099359"/>
<dbReference type="RefSeq" id="XP_066707972.1">
    <property type="nucleotide sequence ID" value="XM_066866296.1"/>
</dbReference>
<organism evidence="1 2">
    <name type="scientific">Apiospora phragmitis</name>
    <dbReference type="NCBI Taxonomy" id="2905665"/>
    <lineage>
        <taxon>Eukaryota</taxon>
        <taxon>Fungi</taxon>
        <taxon>Dikarya</taxon>
        <taxon>Ascomycota</taxon>
        <taxon>Pezizomycotina</taxon>
        <taxon>Sordariomycetes</taxon>
        <taxon>Xylariomycetidae</taxon>
        <taxon>Amphisphaeriales</taxon>
        <taxon>Apiosporaceae</taxon>
        <taxon>Apiospora</taxon>
    </lineage>
</organism>
<sequence length="142" mass="15468">MDMQSSRGKYMPQQYPEYHVSSRSWRAPHCAARHYQRAPIPGQQQQIHTYCKDVRLNGCVASEKQQPANSEARLWLQWPWPGPLGPSAGSDDLASSSSISGDYGLVVTPGKVQKADGLVVSQTVEVGGVPFKVSGGDLTVSR</sequence>
<evidence type="ECO:0000313" key="2">
    <source>
        <dbReference type="Proteomes" id="UP001480595"/>
    </source>
</evidence>
<reference evidence="1 2" key="1">
    <citation type="submission" date="2023-01" db="EMBL/GenBank/DDBJ databases">
        <title>Analysis of 21 Apiospora genomes using comparative genomics revels a genus with tremendous synthesis potential of carbohydrate active enzymes and secondary metabolites.</title>
        <authorList>
            <person name="Sorensen T."/>
        </authorList>
    </citation>
    <scope>NUCLEOTIDE SEQUENCE [LARGE SCALE GENOMIC DNA]</scope>
    <source>
        <strain evidence="1 2">CBS 135458</strain>
    </source>
</reference>
<proteinExistence type="predicted"/>